<dbReference type="Proteomes" id="UP000531251">
    <property type="component" value="Unassembled WGS sequence"/>
</dbReference>
<comment type="caution">
    <text evidence="7">The sequence shown here is derived from an EMBL/GenBank/DDBJ whole genome shotgun (WGS) entry which is preliminary data.</text>
</comment>
<feature type="domain" description="O-antigen ligase-related" evidence="6">
    <location>
        <begin position="196"/>
        <end position="335"/>
    </location>
</feature>
<dbReference type="PANTHER" id="PTHR37422:SF13">
    <property type="entry name" value="LIPOPOLYSACCHARIDE BIOSYNTHESIS PROTEIN PA4999-RELATED"/>
    <property type="match status" value="1"/>
</dbReference>
<sequence length="815" mass="86907">MTAVQIIAILGLCWLVPKLADVKIAPITWAALLVLLATLLMPVFQLVPLPWALWTELPGRELAEAIRTRSGLANSASPLSLRPEATLQDLLALLPPAAAFVAVLFLDERGRMAVLRALVAVAVLNAVLGALQLAYGGAGLFAVFHSAHRGDALGLFVNHNHSATFLLIGMVASGVPRLFDGRGRTAGQWPVAVGVATLLALAVLGTTSRTGLLTLPIALLLFAYLRFPHGWRWQWGLAGALLLAAIVVGLAQTPLAQTTLARFAVVDQDGRQTFWSNTLYAIGRYFPWGSGFGTFTTIYPTIEPLDQVVVPIVNHAHNDYLELALEGGFPAMLLLAAALSLAVFAWLRALSAPPADRWQSRSLTIAAGGIVAIVLLHSADDYPLRMSAIAVPFAACLAMSFPRGRRRHARPGRPAWRWVRLVPAMAAGLLLGWQAVSMGVASFFLLRDAPGQAVRWRSGSADAWSRIATQRAIAADWSGSADAARIALERAPMDAAALRALGLAEAAAKRMDVAAQLMLLAGQLGWRDIPTQLWLIQRSNEVEDRVVVAQRADGLLRQNTQSVLLLGTLRDLLADPAGGIAVAKQLALRPPWRQAFLASLGGDGRVRGEEIAALYRQLAAAGAPADTAESAALLDGLWRAGRYPEVEAVWRAAGGEKLVGDGAFERSGSAPRGIGPFTWQAPGLLGANVGIETPDHAWQGKALLVATKSIAAGPAVRQRLVLAPGRYALRFMLRDGGKAATRPSWAMACAPAFSTDSPSLPTAWSAAQRGWVRGEARFEVGPACPAQEIRLIVTPMQGVRSLWIDEVSVARMPSK</sequence>
<keyword evidence="8" id="KW-1185">Reference proteome</keyword>
<evidence type="ECO:0000256" key="3">
    <source>
        <dbReference type="ARBA" id="ARBA00022989"/>
    </source>
</evidence>
<dbReference type="GO" id="GO:0016874">
    <property type="term" value="F:ligase activity"/>
    <property type="evidence" value="ECO:0007669"/>
    <property type="project" value="UniProtKB-KW"/>
</dbReference>
<dbReference type="GO" id="GO:0016020">
    <property type="term" value="C:membrane"/>
    <property type="evidence" value="ECO:0007669"/>
    <property type="project" value="UniProtKB-SubCell"/>
</dbReference>
<feature type="transmembrane region" description="Helical" evidence="5">
    <location>
        <begin position="384"/>
        <end position="401"/>
    </location>
</feature>
<feature type="transmembrane region" description="Helical" evidence="5">
    <location>
        <begin position="118"/>
        <end position="142"/>
    </location>
</feature>
<evidence type="ECO:0000256" key="5">
    <source>
        <dbReference type="SAM" id="Phobius"/>
    </source>
</evidence>
<feature type="transmembrane region" description="Helical" evidence="5">
    <location>
        <begin position="87"/>
        <end position="106"/>
    </location>
</feature>
<reference evidence="7 8" key="1">
    <citation type="submission" date="2020-03" db="EMBL/GenBank/DDBJ databases">
        <title>Genomic Encyclopedia of Type Strains, Phase IV (KMG-IV): sequencing the most valuable type-strain genomes for metagenomic binning, comparative biology and taxonomic classification.</title>
        <authorList>
            <person name="Goeker M."/>
        </authorList>
    </citation>
    <scope>NUCLEOTIDE SEQUENCE [LARGE SCALE GENOMIC DNA]</scope>
    <source>
        <strain evidence="7 8">DSM 7225</strain>
    </source>
</reference>
<feature type="transmembrane region" description="Helical" evidence="5">
    <location>
        <begin position="186"/>
        <end position="204"/>
    </location>
</feature>
<evidence type="ECO:0000256" key="1">
    <source>
        <dbReference type="ARBA" id="ARBA00004141"/>
    </source>
</evidence>
<dbReference type="PANTHER" id="PTHR37422">
    <property type="entry name" value="TEICHURONIC ACID BIOSYNTHESIS PROTEIN TUAE"/>
    <property type="match status" value="1"/>
</dbReference>
<evidence type="ECO:0000256" key="4">
    <source>
        <dbReference type="ARBA" id="ARBA00023136"/>
    </source>
</evidence>
<feature type="transmembrane region" description="Helical" evidence="5">
    <location>
        <begin position="362"/>
        <end position="378"/>
    </location>
</feature>
<accession>A0A7X5Y5D3</accession>
<organism evidence="7 8">
    <name type="scientific">Sphingomonas trueperi</name>
    <dbReference type="NCBI Taxonomy" id="53317"/>
    <lineage>
        <taxon>Bacteria</taxon>
        <taxon>Pseudomonadati</taxon>
        <taxon>Pseudomonadota</taxon>
        <taxon>Alphaproteobacteria</taxon>
        <taxon>Sphingomonadales</taxon>
        <taxon>Sphingomonadaceae</taxon>
        <taxon>Sphingomonas</taxon>
    </lineage>
</organism>
<feature type="transmembrane region" description="Helical" evidence="5">
    <location>
        <begin position="234"/>
        <end position="253"/>
    </location>
</feature>
<gene>
    <name evidence="7" type="ORF">GGR89_004420</name>
</gene>
<feature type="transmembrane region" description="Helical" evidence="5">
    <location>
        <begin position="162"/>
        <end position="179"/>
    </location>
</feature>
<keyword evidence="3 5" id="KW-1133">Transmembrane helix</keyword>
<dbReference type="InterPro" id="IPR051533">
    <property type="entry name" value="WaaL-like"/>
</dbReference>
<evidence type="ECO:0000259" key="6">
    <source>
        <dbReference type="Pfam" id="PF04932"/>
    </source>
</evidence>
<dbReference type="EMBL" id="JAATJB010000031">
    <property type="protein sequence ID" value="NJC00071.1"/>
    <property type="molecule type" value="Genomic_DNA"/>
</dbReference>
<protein>
    <submittedName>
        <fullName evidence="7">O-antigen ligase</fullName>
    </submittedName>
</protein>
<dbReference type="Pfam" id="PF04932">
    <property type="entry name" value="Wzy_C"/>
    <property type="match status" value="1"/>
</dbReference>
<feature type="transmembrane region" description="Helical" evidence="5">
    <location>
        <begin position="329"/>
        <end position="350"/>
    </location>
</feature>
<evidence type="ECO:0000313" key="8">
    <source>
        <dbReference type="Proteomes" id="UP000531251"/>
    </source>
</evidence>
<evidence type="ECO:0000313" key="7">
    <source>
        <dbReference type="EMBL" id="NJC00071.1"/>
    </source>
</evidence>
<evidence type="ECO:0000256" key="2">
    <source>
        <dbReference type="ARBA" id="ARBA00022692"/>
    </source>
</evidence>
<feature type="transmembrane region" description="Helical" evidence="5">
    <location>
        <begin position="27"/>
        <end position="47"/>
    </location>
</feature>
<dbReference type="AlphaFoldDB" id="A0A7X5Y5D3"/>
<feature type="transmembrane region" description="Helical" evidence="5">
    <location>
        <begin position="421"/>
        <end position="446"/>
    </location>
</feature>
<proteinExistence type="predicted"/>
<keyword evidence="2 5" id="KW-0812">Transmembrane</keyword>
<dbReference type="InterPro" id="IPR007016">
    <property type="entry name" value="O-antigen_ligase-rel_domated"/>
</dbReference>
<dbReference type="RefSeq" id="WP_125978342.1">
    <property type="nucleotide sequence ID" value="NZ_BAAADY010000054.1"/>
</dbReference>
<keyword evidence="7" id="KW-0436">Ligase</keyword>
<comment type="subcellular location">
    <subcellularLocation>
        <location evidence="1">Membrane</location>
        <topology evidence="1">Multi-pass membrane protein</topology>
    </subcellularLocation>
</comment>
<keyword evidence="4 5" id="KW-0472">Membrane</keyword>
<name>A0A7X5Y5D3_9SPHN</name>